<dbReference type="InterPro" id="IPR001789">
    <property type="entry name" value="Sig_transdc_resp-reg_receiver"/>
</dbReference>
<feature type="domain" description="Response regulatory" evidence="3">
    <location>
        <begin position="54"/>
        <end position="163"/>
    </location>
</feature>
<protein>
    <recommendedName>
        <fullName evidence="3">Response regulatory domain-containing protein</fullName>
    </recommendedName>
</protein>
<sequence>MPSFVKPSARPPGMHAGRDRLGCKDIAGTQPARRASGGRREEHELRHGRLQGALVLVLENEWDVAEETTGILRRAGCRVLGPAPSVASALDLLEGETPDAALLEAGLGAQMYVAVADRLQEHGVPFAFLGGRDHAAPVGYDAHRVLGTPVSAATLRAEVLALLTDPAV</sequence>
<comment type="caution">
    <text evidence="4">The sequence shown here is derived from an EMBL/GenBank/DDBJ whole genome shotgun (WGS) entry which is preliminary data.</text>
</comment>
<proteinExistence type="predicted"/>
<evidence type="ECO:0000256" key="1">
    <source>
        <dbReference type="PROSITE-ProRule" id="PRU00169"/>
    </source>
</evidence>
<dbReference type="Proteomes" id="UP001196870">
    <property type="component" value="Unassembled WGS sequence"/>
</dbReference>
<dbReference type="Gene3D" id="3.40.50.2300">
    <property type="match status" value="1"/>
</dbReference>
<reference evidence="5" key="1">
    <citation type="journal article" date="2021" name="Syst. Appl. Microbiol.">
        <title>Roseomonas hellenica sp. nov., isolated from roots of wild-growing Alkanna tinctoria.</title>
        <authorList>
            <person name="Rat A."/>
            <person name="Naranjo H.D."/>
            <person name="Lebbe L."/>
            <person name="Cnockaert M."/>
            <person name="Krigas N."/>
            <person name="Grigoriadou K."/>
            <person name="Maloupa E."/>
            <person name="Willems A."/>
        </authorList>
    </citation>
    <scope>NUCLEOTIDE SEQUENCE [LARGE SCALE GENOMIC DNA]</scope>
    <source>
        <strain evidence="5">LMG 31523</strain>
    </source>
</reference>
<evidence type="ECO:0000313" key="4">
    <source>
        <dbReference type="EMBL" id="MBR0666473.1"/>
    </source>
</evidence>
<organism evidence="4 5">
    <name type="scientific">Plastoroseomonas hellenica</name>
    <dbReference type="NCBI Taxonomy" id="2687306"/>
    <lineage>
        <taxon>Bacteria</taxon>
        <taxon>Pseudomonadati</taxon>
        <taxon>Pseudomonadota</taxon>
        <taxon>Alphaproteobacteria</taxon>
        <taxon>Acetobacterales</taxon>
        <taxon>Acetobacteraceae</taxon>
        <taxon>Plastoroseomonas</taxon>
    </lineage>
</organism>
<keyword evidence="5" id="KW-1185">Reference proteome</keyword>
<accession>A0ABS5F1X4</accession>
<evidence type="ECO:0000256" key="2">
    <source>
        <dbReference type="SAM" id="MobiDB-lite"/>
    </source>
</evidence>
<dbReference type="EMBL" id="JAAGBB010000023">
    <property type="protein sequence ID" value="MBR0666473.1"/>
    <property type="molecule type" value="Genomic_DNA"/>
</dbReference>
<comment type="caution">
    <text evidence="1">Lacks conserved residue(s) required for the propagation of feature annotation.</text>
</comment>
<evidence type="ECO:0000313" key="5">
    <source>
        <dbReference type="Proteomes" id="UP001196870"/>
    </source>
</evidence>
<dbReference type="RefSeq" id="WP_211854144.1">
    <property type="nucleotide sequence ID" value="NZ_JAAGBB010000023.1"/>
</dbReference>
<evidence type="ECO:0000259" key="3">
    <source>
        <dbReference type="PROSITE" id="PS50110"/>
    </source>
</evidence>
<gene>
    <name evidence="4" type="ORF">GXW71_19090</name>
</gene>
<name>A0ABS5F1X4_9PROT</name>
<dbReference type="PROSITE" id="PS50110">
    <property type="entry name" value="RESPONSE_REGULATORY"/>
    <property type="match status" value="1"/>
</dbReference>
<dbReference type="SUPFAM" id="SSF52172">
    <property type="entry name" value="CheY-like"/>
    <property type="match status" value="1"/>
</dbReference>
<feature type="region of interest" description="Disordered" evidence="2">
    <location>
        <begin position="1"/>
        <end position="44"/>
    </location>
</feature>
<dbReference type="InterPro" id="IPR011006">
    <property type="entry name" value="CheY-like_superfamily"/>
</dbReference>